<accession>A0A4Y9PBW7</accession>
<dbReference type="Pfam" id="PF02607">
    <property type="entry name" value="B12-binding_2"/>
    <property type="match status" value="1"/>
</dbReference>
<dbReference type="InterPro" id="IPR036724">
    <property type="entry name" value="Cobalamin-bd_sf"/>
</dbReference>
<dbReference type="EMBL" id="SPQS01000006">
    <property type="protein sequence ID" value="TFV76566.1"/>
    <property type="molecule type" value="Genomic_DNA"/>
</dbReference>
<feature type="domain" description="B12-binding N-terminal" evidence="1">
    <location>
        <begin position="59"/>
        <end position="130"/>
    </location>
</feature>
<proteinExistence type="predicted"/>
<evidence type="ECO:0000313" key="3">
    <source>
        <dbReference type="Proteomes" id="UP000297700"/>
    </source>
</evidence>
<evidence type="ECO:0000313" key="2">
    <source>
        <dbReference type="EMBL" id="TFV76566.1"/>
    </source>
</evidence>
<evidence type="ECO:0000259" key="1">
    <source>
        <dbReference type="Pfam" id="PF02607"/>
    </source>
</evidence>
<protein>
    <recommendedName>
        <fullName evidence="1">B12-binding N-terminal domain-containing protein</fullName>
    </recommendedName>
</protein>
<dbReference type="Gene3D" id="1.10.1240.10">
    <property type="entry name" value="Methionine synthase domain"/>
    <property type="match status" value="1"/>
</dbReference>
<dbReference type="AlphaFoldDB" id="A0A4Y9PBW7"/>
<dbReference type="SUPFAM" id="SSF52242">
    <property type="entry name" value="Cobalamin (vitamin B12)-binding domain"/>
    <property type="match status" value="1"/>
</dbReference>
<dbReference type="Gene3D" id="3.40.50.280">
    <property type="entry name" value="Cobalamin-binding domain"/>
    <property type="match status" value="1"/>
</dbReference>
<gene>
    <name evidence="2" type="ORF">E4K64_13435</name>
</gene>
<organism evidence="2 3">
    <name type="scientific">Bradyrhizobium frederickii</name>
    <dbReference type="NCBI Taxonomy" id="2560054"/>
    <lineage>
        <taxon>Bacteria</taxon>
        <taxon>Pseudomonadati</taxon>
        <taxon>Pseudomonadota</taxon>
        <taxon>Alphaproteobacteria</taxon>
        <taxon>Hyphomicrobiales</taxon>
        <taxon>Nitrobacteraceae</taxon>
        <taxon>Bradyrhizobium</taxon>
    </lineage>
</organism>
<reference evidence="2 3" key="1">
    <citation type="submission" date="2019-03" db="EMBL/GenBank/DDBJ databases">
        <title>Bradyrhizobium strains diversity.</title>
        <authorList>
            <person name="Urquiaga M.C.O."/>
            <person name="Hungria M."/>
            <person name="Delamuta J.R.M."/>
            <person name="Klepa M.S."/>
        </authorList>
    </citation>
    <scope>NUCLEOTIDE SEQUENCE [LARGE SCALE GENOMIC DNA]</scope>
    <source>
        <strain evidence="2 3">CNPSo 3426</strain>
    </source>
</reference>
<dbReference type="GO" id="GO:0031419">
    <property type="term" value="F:cobalamin binding"/>
    <property type="evidence" value="ECO:0007669"/>
    <property type="project" value="InterPro"/>
</dbReference>
<sequence>MLTLMLKWCSYCQKFQGETFPFEDLSVTYGLCRRCESEHPDIFASDVVQHSELLRRVYNSLYEAGRRNDIRLAQQLVEEAIAANFKPVDILLGVLAPLLYKIGEQWHSGTITVADEHEFTAFSERVIELIEGSMQRGRTRRRKGAPRYFLMNAPGNTHTLAVRILALWLESHSICSPTVVDHLDLHELAQQIIAVAPKALLISMALPQQLTGVTAISALVRELPGGARPKVIVGGYAIKSGLVRFVPGAELATDINLLSTS</sequence>
<name>A0A4Y9PBW7_9BRAD</name>
<comment type="caution">
    <text evidence="2">The sequence shown here is derived from an EMBL/GenBank/DDBJ whole genome shotgun (WGS) entry which is preliminary data.</text>
</comment>
<dbReference type="Proteomes" id="UP000297700">
    <property type="component" value="Unassembled WGS sequence"/>
</dbReference>
<dbReference type="GO" id="GO:0046872">
    <property type="term" value="F:metal ion binding"/>
    <property type="evidence" value="ECO:0007669"/>
    <property type="project" value="InterPro"/>
</dbReference>
<dbReference type="InterPro" id="IPR003759">
    <property type="entry name" value="Cbl-bd_cap"/>
</dbReference>
<dbReference type="InterPro" id="IPR036594">
    <property type="entry name" value="Meth_synthase_dom"/>
</dbReference>